<dbReference type="STRING" id="637679.GCA_001550055_03492"/>
<name>A0A1G7B297_9PROT</name>
<dbReference type="InterPro" id="IPR007420">
    <property type="entry name" value="DUF465"/>
</dbReference>
<dbReference type="Proteomes" id="UP000183685">
    <property type="component" value="Unassembled WGS sequence"/>
</dbReference>
<sequence length="79" mass="9433">MGHMPHALREEFPEFAEKLPRIEESDGHFRRLAEEYRSVNRAILELEAGDETNPHFDEEGLRKKRLFLKDEIYALLKEH</sequence>
<evidence type="ECO:0000313" key="2">
    <source>
        <dbReference type="Proteomes" id="UP000183685"/>
    </source>
</evidence>
<protein>
    <recommendedName>
        <fullName evidence="3">GTP-binding protein</fullName>
    </recommendedName>
</protein>
<organism evidence="1 2">
    <name type="scientific">Kordiimonas lacus</name>
    <dbReference type="NCBI Taxonomy" id="637679"/>
    <lineage>
        <taxon>Bacteria</taxon>
        <taxon>Pseudomonadati</taxon>
        <taxon>Pseudomonadota</taxon>
        <taxon>Alphaproteobacteria</taxon>
        <taxon>Kordiimonadales</taxon>
        <taxon>Kordiimonadaceae</taxon>
        <taxon>Kordiimonas</taxon>
    </lineage>
</organism>
<evidence type="ECO:0000313" key="1">
    <source>
        <dbReference type="EMBL" id="SDE21062.1"/>
    </source>
</evidence>
<reference evidence="1 2" key="1">
    <citation type="submission" date="2016-10" db="EMBL/GenBank/DDBJ databases">
        <authorList>
            <person name="de Groot N.N."/>
        </authorList>
    </citation>
    <scope>NUCLEOTIDE SEQUENCE [LARGE SCALE GENOMIC DNA]</scope>
    <source>
        <strain evidence="1 2">CGMCC 1.9109</strain>
    </source>
</reference>
<dbReference type="Pfam" id="PF04325">
    <property type="entry name" value="DUF465"/>
    <property type="match status" value="1"/>
</dbReference>
<dbReference type="OrthoDB" id="1263265at2"/>
<keyword evidence="2" id="KW-1185">Reference proteome</keyword>
<gene>
    <name evidence="1" type="ORF">SAMN04488071_2326</name>
</gene>
<dbReference type="Gene3D" id="6.10.280.50">
    <property type="match status" value="1"/>
</dbReference>
<dbReference type="InterPro" id="IPR038444">
    <property type="entry name" value="DUF465_sf"/>
</dbReference>
<dbReference type="AlphaFoldDB" id="A0A1G7B297"/>
<accession>A0A1G7B297</accession>
<dbReference type="EMBL" id="FNAK01000005">
    <property type="protein sequence ID" value="SDE21062.1"/>
    <property type="molecule type" value="Genomic_DNA"/>
</dbReference>
<evidence type="ECO:0008006" key="3">
    <source>
        <dbReference type="Google" id="ProtNLM"/>
    </source>
</evidence>
<proteinExistence type="predicted"/>
<dbReference type="RefSeq" id="WP_068307353.1">
    <property type="nucleotide sequence ID" value="NZ_FNAK01000005.1"/>
</dbReference>